<feature type="region of interest" description="Disordered" evidence="1">
    <location>
        <begin position="172"/>
        <end position="197"/>
    </location>
</feature>
<evidence type="ECO:0000313" key="2">
    <source>
        <dbReference type="EMBL" id="EMA59774.1"/>
    </source>
</evidence>
<organism evidence="2 3">
    <name type="scientific">Halorubrum kocurii JCM 14978</name>
    <dbReference type="NCBI Taxonomy" id="1230456"/>
    <lineage>
        <taxon>Archaea</taxon>
        <taxon>Methanobacteriati</taxon>
        <taxon>Methanobacteriota</taxon>
        <taxon>Stenosarchaea group</taxon>
        <taxon>Halobacteria</taxon>
        <taxon>Halobacteriales</taxon>
        <taxon>Haloferacaceae</taxon>
        <taxon>Halorubrum</taxon>
    </lineage>
</organism>
<dbReference type="STRING" id="1230456.C468_14218"/>
<gene>
    <name evidence="2" type="ORF">C468_14218</name>
</gene>
<dbReference type="InterPro" id="IPR027056">
    <property type="entry name" value="Gluconate_2DH_su3"/>
</dbReference>
<keyword evidence="3" id="KW-1185">Reference proteome</keyword>
<dbReference type="OrthoDB" id="198474at2157"/>
<protein>
    <recommendedName>
        <fullName evidence="4">Gluconate 2-dehydrogenase subunit 3 family protein</fullName>
    </recommendedName>
</protein>
<evidence type="ECO:0000313" key="3">
    <source>
        <dbReference type="Proteomes" id="UP000011546"/>
    </source>
</evidence>
<dbReference type="RefSeq" id="WP_008849512.1">
    <property type="nucleotide sequence ID" value="NZ_AOJH01000084.1"/>
</dbReference>
<comment type="caution">
    <text evidence="2">The sequence shown here is derived from an EMBL/GenBank/DDBJ whole genome shotgun (WGS) entry which is preliminary data.</text>
</comment>
<dbReference type="Pfam" id="PF13618">
    <property type="entry name" value="Gluconate_2-dh3"/>
    <property type="match status" value="1"/>
</dbReference>
<proteinExistence type="predicted"/>
<dbReference type="EMBL" id="AOJH01000084">
    <property type="protein sequence ID" value="EMA59774.1"/>
    <property type="molecule type" value="Genomic_DNA"/>
</dbReference>
<evidence type="ECO:0000256" key="1">
    <source>
        <dbReference type="SAM" id="MobiDB-lite"/>
    </source>
</evidence>
<accession>M0NRC8</accession>
<dbReference type="AlphaFoldDB" id="M0NRC8"/>
<name>M0NRC8_9EURY</name>
<reference evidence="2 3" key="1">
    <citation type="journal article" date="2014" name="PLoS Genet.">
        <title>Phylogenetically driven sequencing of extremely halophilic archaea reveals strategies for static and dynamic osmo-response.</title>
        <authorList>
            <person name="Becker E.A."/>
            <person name="Seitzer P.M."/>
            <person name="Tritt A."/>
            <person name="Larsen D."/>
            <person name="Krusor M."/>
            <person name="Yao A.I."/>
            <person name="Wu D."/>
            <person name="Madern D."/>
            <person name="Eisen J.A."/>
            <person name="Darling A.E."/>
            <person name="Facciotti M.T."/>
        </authorList>
    </citation>
    <scope>NUCLEOTIDE SEQUENCE [LARGE SCALE GENOMIC DNA]</scope>
    <source>
        <strain evidence="2 3">JCM 14978</strain>
    </source>
</reference>
<sequence>MTDDQHGATDSVLTRRRFFTALGGTSLAATVYEYGIGSDRSLQSATETQDSRHPASQYHIDVMTAIAEAVYPSAVSVESSFIESRVFGRVEPKPNHFENLLTSIEAVDGHSRARFGGAIPDISPGRRRKVLQSMGVTAVHPNADGTTAEQVRFYVVNDLLYALFTSPAGGELMGVDNPPGYPGGRDAYQRGPDGGER</sequence>
<dbReference type="Proteomes" id="UP000011546">
    <property type="component" value="Unassembled WGS sequence"/>
</dbReference>
<dbReference type="PATRIC" id="fig|1230456.3.peg.2835"/>
<evidence type="ECO:0008006" key="4">
    <source>
        <dbReference type="Google" id="ProtNLM"/>
    </source>
</evidence>